<name>A0A6J7WG47_9CAUD</name>
<proteinExistence type="predicted"/>
<dbReference type="EMBL" id="LR798243">
    <property type="protein sequence ID" value="CAB5214384.1"/>
    <property type="molecule type" value="Genomic_DNA"/>
</dbReference>
<protein>
    <submittedName>
        <fullName evidence="2">Uncharacterized protein</fullName>
    </submittedName>
</protein>
<evidence type="ECO:0000256" key="1">
    <source>
        <dbReference type="SAM" id="MobiDB-lite"/>
    </source>
</evidence>
<feature type="compositionally biased region" description="Low complexity" evidence="1">
    <location>
        <begin position="8"/>
        <end position="18"/>
    </location>
</feature>
<sequence length="166" mass="17359">MKISNLPTGNTGTGTTRTDQFIGPTQITSGSTTDYPGAVGGVYTLAGPQIHAQVRVPGKAAAEGGILLAKGGHKFYVQDAAGNKGQCTLVNKDKASLASGEMSIVVTLANASTFYASKITNKFVWDFSATPKKYRYWHNSTATTSNPYVTDYAAGVTGFVSIPDPS</sequence>
<accession>A0A6J7WG47</accession>
<reference evidence="2" key="1">
    <citation type="submission" date="2020-05" db="EMBL/GenBank/DDBJ databases">
        <authorList>
            <person name="Chiriac C."/>
            <person name="Salcher M."/>
            <person name="Ghai R."/>
            <person name="Kavagutti S V."/>
        </authorList>
    </citation>
    <scope>NUCLEOTIDE SEQUENCE</scope>
</reference>
<evidence type="ECO:0000313" key="2">
    <source>
        <dbReference type="EMBL" id="CAB5214384.1"/>
    </source>
</evidence>
<gene>
    <name evidence="2" type="ORF">UFOVP190_79</name>
</gene>
<organism evidence="2">
    <name type="scientific">uncultured Caudovirales phage</name>
    <dbReference type="NCBI Taxonomy" id="2100421"/>
    <lineage>
        <taxon>Viruses</taxon>
        <taxon>Duplodnaviria</taxon>
        <taxon>Heunggongvirae</taxon>
        <taxon>Uroviricota</taxon>
        <taxon>Caudoviricetes</taxon>
        <taxon>Peduoviridae</taxon>
        <taxon>Maltschvirus</taxon>
        <taxon>Maltschvirus maltsch</taxon>
    </lineage>
</organism>
<feature type="region of interest" description="Disordered" evidence="1">
    <location>
        <begin position="1"/>
        <end position="25"/>
    </location>
</feature>